<keyword evidence="2 6" id="KW-0378">Hydrolase</keyword>
<name>A0A1W1V1I8_9BACT</name>
<dbReference type="PANTHER" id="PTHR42812:SF5">
    <property type="entry name" value="ENDO-ARABINASE"/>
    <property type="match status" value="1"/>
</dbReference>
<dbReference type="Pfam" id="PF04616">
    <property type="entry name" value="Glyco_hydro_43"/>
    <property type="match status" value="1"/>
</dbReference>
<dbReference type="EMBL" id="FWWW01000047">
    <property type="protein sequence ID" value="SMB87172.1"/>
    <property type="molecule type" value="Genomic_DNA"/>
</dbReference>
<organism evidence="7 8">
    <name type="scientific">Hymenobacter roseosalivarius DSM 11622</name>
    <dbReference type="NCBI Taxonomy" id="645990"/>
    <lineage>
        <taxon>Bacteria</taxon>
        <taxon>Pseudomonadati</taxon>
        <taxon>Bacteroidota</taxon>
        <taxon>Cytophagia</taxon>
        <taxon>Cytophagales</taxon>
        <taxon>Hymenobacteraceae</taxon>
        <taxon>Hymenobacter</taxon>
    </lineage>
</organism>
<keyword evidence="8" id="KW-1185">Reference proteome</keyword>
<protein>
    <submittedName>
        <fullName evidence="7">Glycoside hydrolase family 43</fullName>
    </submittedName>
</protein>
<gene>
    <name evidence="7" type="ORF">SAMN00120144_1493</name>
</gene>
<comment type="similarity">
    <text evidence="1 6">Belongs to the glycosyl hydrolase 43 family.</text>
</comment>
<dbReference type="SUPFAM" id="SSF75005">
    <property type="entry name" value="Arabinanase/levansucrase/invertase"/>
    <property type="match status" value="1"/>
</dbReference>
<dbReference type="GO" id="GO:0004553">
    <property type="term" value="F:hydrolase activity, hydrolyzing O-glycosyl compounds"/>
    <property type="evidence" value="ECO:0007669"/>
    <property type="project" value="InterPro"/>
</dbReference>
<evidence type="ECO:0000313" key="8">
    <source>
        <dbReference type="Proteomes" id="UP000192266"/>
    </source>
</evidence>
<evidence type="ECO:0000256" key="5">
    <source>
        <dbReference type="PIRSR" id="PIRSR606710-2"/>
    </source>
</evidence>
<dbReference type="InterPro" id="IPR023296">
    <property type="entry name" value="Glyco_hydro_beta-prop_sf"/>
</dbReference>
<dbReference type="Gene3D" id="2.115.10.20">
    <property type="entry name" value="Glycosyl hydrolase domain, family 43"/>
    <property type="match status" value="1"/>
</dbReference>
<keyword evidence="3 6" id="KW-0326">Glycosidase</keyword>
<feature type="active site" description="Proton acceptor" evidence="4">
    <location>
        <position position="59"/>
    </location>
</feature>
<dbReference type="PANTHER" id="PTHR42812">
    <property type="entry name" value="BETA-XYLOSIDASE"/>
    <property type="match status" value="1"/>
</dbReference>
<accession>A0A1W1V1I8</accession>
<evidence type="ECO:0000313" key="7">
    <source>
        <dbReference type="EMBL" id="SMB87172.1"/>
    </source>
</evidence>
<evidence type="ECO:0000256" key="3">
    <source>
        <dbReference type="ARBA" id="ARBA00023295"/>
    </source>
</evidence>
<dbReference type="RefSeq" id="WP_200813862.1">
    <property type="nucleotide sequence ID" value="NZ_FWWW01000047.1"/>
</dbReference>
<dbReference type="CDD" id="cd08991">
    <property type="entry name" value="GH43_HoAraf43-like"/>
    <property type="match status" value="1"/>
</dbReference>
<reference evidence="7 8" key="1">
    <citation type="submission" date="2017-04" db="EMBL/GenBank/DDBJ databases">
        <authorList>
            <person name="Afonso C.L."/>
            <person name="Miller P.J."/>
            <person name="Scott M.A."/>
            <person name="Spackman E."/>
            <person name="Goraichik I."/>
            <person name="Dimitrov K.M."/>
            <person name="Suarez D.L."/>
            <person name="Swayne D.E."/>
        </authorList>
    </citation>
    <scope>NUCLEOTIDE SEQUENCE [LARGE SCALE GENOMIC DNA]</scope>
    <source>
        <strain evidence="7 8">DSM 11622</strain>
    </source>
</reference>
<evidence type="ECO:0000256" key="2">
    <source>
        <dbReference type="ARBA" id="ARBA00022801"/>
    </source>
</evidence>
<evidence type="ECO:0000256" key="1">
    <source>
        <dbReference type="ARBA" id="ARBA00009865"/>
    </source>
</evidence>
<proteinExistence type="inferred from homology"/>
<sequence>MSLSSSRRKFLQRTTLGLGSLAMLPYCTSRTSPNAETATDGGKSSATYTNPVYAGQFPDPFVLRHEGTYYAFATTGQSQKKDGRIFSILTSKNLYDWEEAGGALTPPAGSEGADFWAPEVVFVNGKFYMYYSRGGGAINANVGHRLHVATSDTPAGPYQEVALLDVPESKFTIDAHPFQDTDGSWYIFYARDFTDTNDGYFPGTGLVVDRLADMTKLANASRTVMRARHPWTLFEANRRMPIYDNRVFAQWHTLEGPFMRKHEGKYYCFYSGANFLTDRYGVDFVVADSILGPYSDAGAEKGARVLHSVPGKVRGPGHHSHAMSPDGKTEVLVYHAWDEGMKERQLCIDPLLWTPEGPRCQGPTYTPQPRLT</sequence>
<dbReference type="Proteomes" id="UP000192266">
    <property type="component" value="Unassembled WGS sequence"/>
</dbReference>
<dbReference type="AlphaFoldDB" id="A0A1W1V1I8"/>
<feature type="active site" description="Proton donor" evidence="4">
    <location>
        <position position="255"/>
    </location>
</feature>
<dbReference type="GO" id="GO:0005975">
    <property type="term" value="P:carbohydrate metabolic process"/>
    <property type="evidence" value="ECO:0007669"/>
    <property type="project" value="InterPro"/>
</dbReference>
<evidence type="ECO:0000256" key="6">
    <source>
        <dbReference type="RuleBase" id="RU361187"/>
    </source>
</evidence>
<evidence type="ECO:0000256" key="4">
    <source>
        <dbReference type="PIRSR" id="PIRSR606710-1"/>
    </source>
</evidence>
<dbReference type="PROSITE" id="PS51318">
    <property type="entry name" value="TAT"/>
    <property type="match status" value="1"/>
</dbReference>
<dbReference type="InterPro" id="IPR051795">
    <property type="entry name" value="Glycosyl_Hydrlase_43"/>
</dbReference>
<dbReference type="InterPro" id="IPR006710">
    <property type="entry name" value="Glyco_hydro_43"/>
</dbReference>
<feature type="site" description="Important for catalytic activity, responsible for pKa modulation of the active site Glu and correct orientation of both the proton donor and substrate" evidence="5">
    <location>
        <position position="174"/>
    </location>
</feature>
<dbReference type="InterPro" id="IPR006311">
    <property type="entry name" value="TAT_signal"/>
</dbReference>
<dbReference type="STRING" id="645990.SAMN00120144_1493"/>